<dbReference type="InterPro" id="IPR016161">
    <property type="entry name" value="Ald_DH/histidinol_DH"/>
</dbReference>
<accession>A0AA39W7G9</accession>
<gene>
    <name evidence="3" type="ORF">LWI29_021195</name>
</gene>
<name>A0AA39W7G9_ACESA</name>
<dbReference type="Gene3D" id="3.40.309.10">
    <property type="entry name" value="Aldehyde Dehydrogenase, Chain A, domain 2"/>
    <property type="match status" value="1"/>
</dbReference>
<sequence length="212" mass="24578">MMKRRLLNSPPPEEKVSNIENVELSKNISSLPKVLIVDIFSRLTILEAARTSVVSYGWRYWWTFNANLDFYALKTIWNCSMRIVESYPFVSAGEEMRSKYRQEMRSKYINWVDKVLELHRGSINEFGIYFDLDDDNKSYITNWIHTALAKGVQKLELDFAHFLMLGHYNATRDINDVIQRANAMRYGLATGVFTGSLETANTMMRVLKAGIV</sequence>
<reference evidence="3" key="1">
    <citation type="journal article" date="2022" name="Plant J.">
        <title>Strategies of tolerance reflected in two North American maple genomes.</title>
        <authorList>
            <person name="McEvoy S.L."/>
            <person name="Sezen U.U."/>
            <person name="Trouern-Trend A."/>
            <person name="McMahon S.M."/>
            <person name="Schaberg P.G."/>
            <person name="Yang J."/>
            <person name="Wegrzyn J.L."/>
            <person name="Swenson N.G."/>
        </authorList>
    </citation>
    <scope>NUCLEOTIDE SEQUENCE</scope>
    <source>
        <tissue evidence="3">Leaf</tissue>
    </source>
</reference>
<keyword evidence="4" id="KW-1185">Reference proteome</keyword>
<evidence type="ECO:0000313" key="4">
    <source>
        <dbReference type="Proteomes" id="UP001168877"/>
    </source>
</evidence>
<comment type="caution">
    <text evidence="3">The sequence shown here is derived from an EMBL/GenBank/DDBJ whole genome shotgun (WGS) entry which is preliminary data.</text>
</comment>
<protein>
    <recommendedName>
        <fullName evidence="5">F-box domain-containing protein</fullName>
    </recommendedName>
</protein>
<reference evidence="3" key="2">
    <citation type="submission" date="2023-06" db="EMBL/GenBank/DDBJ databases">
        <authorList>
            <person name="Swenson N.G."/>
            <person name="Wegrzyn J.L."/>
            <person name="Mcevoy S.L."/>
        </authorList>
    </citation>
    <scope>NUCLEOTIDE SEQUENCE</scope>
    <source>
        <strain evidence="3">NS2018</strain>
        <tissue evidence="3">Leaf</tissue>
    </source>
</reference>
<evidence type="ECO:0000259" key="2">
    <source>
        <dbReference type="Pfam" id="PF00646"/>
    </source>
</evidence>
<dbReference type="InterPro" id="IPR036047">
    <property type="entry name" value="F-box-like_dom_sf"/>
</dbReference>
<dbReference type="Pfam" id="PF00646">
    <property type="entry name" value="F-box"/>
    <property type="match status" value="1"/>
</dbReference>
<dbReference type="EMBL" id="JAUESC010000002">
    <property type="protein sequence ID" value="KAK0604946.1"/>
    <property type="molecule type" value="Genomic_DNA"/>
</dbReference>
<organism evidence="3 4">
    <name type="scientific">Acer saccharum</name>
    <name type="common">Sugar maple</name>
    <dbReference type="NCBI Taxonomy" id="4024"/>
    <lineage>
        <taxon>Eukaryota</taxon>
        <taxon>Viridiplantae</taxon>
        <taxon>Streptophyta</taxon>
        <taxon>Embryophyta</taxon>
        <taxon>Tracheophyta</taxon>
        <taxon>Spermatophyta</taxon>
        <taxon>Magnoliopsida</taxon>
        <taxon>eudicotyledons</taxon>
        <taxon>Gunneridae</taxon>
        <taxon>Pentapetalae</taxon>
        <taxon>rosids</taxon>
        <taxon>malvids</taxon>
        <taxon>Sapindales</taxon>
        <taxon>Sapindaceae</taxon>
        <taxon>Hippocastanoideae</taxon>
        <taxon>Acereae</taxon>
        <taxon>Acer</taxon>
    </lineage>
</organism>
<dbReference type="InterPro" id="IPR016163">
    <property type="entry name" value="Ald_DH_C"/>
</dbReference>
<dbReference type="PANTHER" id="PTHR31639">
    <property type="entry name" value="F-BOX PROTEIN-LIKE"/>
    <property type="match status" value="1"/>
</dbReference>
<feature type="domain" description="Aldehyde dehydrogenase" evidence="1">
    <location>
        <begin position="171"/>
        <end position="212"/>
    </location>
</feature>
<dbReference type="Pfam" id="PF00171">
    <property type="entry name" value="Aldedh"/>
    <property type="match status" value="1"/>
</dbReference>
<dbReference type="PANTHER" id="PTHR31639:SF100">
    <property type="entry name" value="OS07G0160500 PROTEIN"/>
    <property type="match status" value="1"/>
</dbReference>
<dbReference type="GO" id="GO:0016620">
    <property type="term" value="F:oxidoreductase activity, acting on the aldehyde or oxo group of donors, NAD or NADP as acceptor"/>
    <property type="evidence" value="ECO:0007669"/>
    <property type="project" value="InterPro"/>
</dbReference>
<dbReference type="InterPro" id="IPR015590">
    <property type="entry name" value="Aldehyde_DH_dom"/>
</dbReference>
<feature type="domain" description="F-box" evidence="2">
    <location>
        <begin position="28"/>
        <end position="63"/>
    </location>
</feature>
<evidence type="ECO:0000313" key="3">
    <source>
        <dbReference type="EMBL" id="KAK0604946.1"/>
    </source>
</evidence>
<proteinExistence type="predicted"/>
<evidence type="ECO:0008006" key="5">
    <source>
        <dbReference type="Google" id="ProtNLM"/>
    </source>
</evidence>
<dbReference type="AlphaFoldDB" id="A0AA39W7G9"/>
<dbReference type="Proteomes" id="UP001168877">
    <property type="component" value="Unassembled WGS sequence"/>
</dbReference>
<dbReference type="SUPFAM" id="SSF81383">
    <property type="entry name" value="F-box domain"/>
    <property type="match status" value="1"/>
</dbReference>
<dbReference type="SUPFAM" id="SSF53720">
    <property type="entry name" value="ALDH-like"/>
    <property type="match status" value="1"/>
</dbReference>
<evidence type="ECO:0000259" key="1">
    <source>
        <dbReference type="Pfam" id="PF00171"/>
    </source>
</evidence>
<dbReference type="InterPro" id="IPR001810">
    <property type="entry name" value="F-box_dom"/>
</dbReference>